<accession>A0A9D9DQD4</accession>
<evidence type="ECO:0000313" key="2">
    <source>
        <dbReference type="EMBL" id="MBO8430858.1"/>
    </source>
</evidence>
<evidence type="ECO:0000313" key="3">
    <source>
        <dbReference type="Proteomes" id="UP000823632"/>
    </source>
</evidence>
<dbReference type="EMBL" id="JADIND010000116">
    <property type="protein sequence ID" value="MBO8430858.1"/>
    <property type="molecule type" value="Genomic_DNA"/>
</dbReference>
<dbReference type="GO" id="GO:0016887">
    <property type="term" value="F:ATP hydrolysis activity"/>
    <property type="evidence" value="ECO:0007669"/>
    <property type="project" value="InterPro"/>
</dbReference>
<dbReference type="PANTHER" id="PTHR35894:SF5">
    <property type="entry name" value="MU-LIKE PROPHAGE FLUMU DNA TRANSPOSITION PROTEIN B"/>
    <property type="match status" value="1"/>
</dbReference>
<gene>
    <name evidence="2" type="ORF">IAC76_05675</name>
</gene>
<dbReference type="Gene3D" id="3.40.50.300">
    <property type="entry name" value="P-loop containing nucleotide triphosphate hydrolases"/>
    <property type="match status" value="1"/>
</dbReference>
<comment type="caution">
    <text evidence="2">The sequence shown here is derived from an EMBL/GenBank/DDBJ whole genome shotgun (WGS) entry which is preliminary data.</text>
</comment>
<dbReference type="PANTHER" id="PTHR35894">
    <property type="entry name" value="GENERAL SECRETION PATHWAY PROTEIN A-RELATED"/>
    <property type="match status" value="1"/>
</dbReference>
<dbReference type="InterPro" id="IPR027417">
    <property type="entry name" value="P-loop_NTPase"/>
</dbReference>
<dbReference type="InterPro" id="IPR049945">
    <property type="entry name" value="AAA_22"/>
</dbReference>
<sequence>MKKVFVKTKNVKQLISMMNRLREREDGVPGMGLVYGEPGLGKTYAITWWAAQNDAILIRSANLMSARWLLEEMVEELGEIPYNKFSDIFNQVVSQLIKTPRTIIVDETDYLTIDSRAVETLRDIHDKTNVPIVLVGMGTANKRLQRHKHLYDRLLEIIKFEPFSKQDITSIIDQLSEVPFTDCAKKLLYTRTNRFRQLVKTISKAEQVAKSNGIKEIDEITLKEVLKNDDADAEEIELTNENS</sequence>
<dbReference type="InterPro" id="IPR052026">
    <property type="entry name" value="ExeA_AAA_ATPase_DNA-bind"/>
</dbReference>
<reference evidence="2" key="2">
    <citation type="journal article" date="2021" name="PeerJ">
        <title>Extensive microbial diversity within the chicken gut microbiome revealed by metagenomics and culture.</title>
        <authorList>
            <person name="Gilroy R."/>
            <person name="Ravi A."/>
            <person name="Getino M."/>
            <person name="Pursley I."/>
            <person name="Horton D.L."/>
            <person name="Alikhan N.F."/>
            <person name="Baker D."/>
            <person name="Gharbi K."/>
            <person name="Hall N."/>
            <person name="Watson M."/>
            <person name="Adriaenssens E.M."/>
            <person name="Foster-Nyarko E."/>
            <person name="Jarju S."/>
            <person name="Secka A."/>
            <person name="Antonio M."/>
            <person name="Oren A."/>
            <person name="Chaudhuri R.R."/>
            <person name="La Ragione R."/>
            <person name="Hildebrand F."/>
            <person name="Pallen M.J."/>
        </authorList>
    </citation>
    <scope>NUCLEOTIDE SEQUENCE</scope>
    <source>
        <strain evidence="2">10192</strain>
    </source>
</reference>
<organism evidence="2 3">
    <name type="scientific">Candidatus Scatousia excrementipullorum</name>
    <dbReference type="NCBI Taxonomy" id="2840936"/>
    <lineage>
        <taxon>Bacteria</taxon>
        <taxon>Candidatus Scatousia</taxon>
    </lineage>
</organism>
<name>A0A9D9DQD4_9BACT</name>
<feature type="domain" description="ORC1/DEAH AAA+ ATPase" evidence="1">
    <location>
        <begin position="29"/>
        <end position="144"/>
    </location>
</feature>
<proteinExistence type="predicted"/>
<dbReference type="Proteomes" id="UP000823632">
    <property type="component" value="Unassembled WGS sequence"/>
</dbReference>
<evidence type="ECO:0000259" key="1">
    <source>
        <dbReference type="Pfam" id="PF13401"/>
    </source>
</evidence>
<protein>
    <submittedName>
        <fullName evidence="2">AAA family ATPase</fullName>
    </submittedName>
</protein>
<dbReference type="SUPFAM" id="SSF52540">
    <property type="entry name" value="P-loop containing nucleoside triphosphate hydrolases"/>
    <property type="match status" value="1"/>
</dbReference>
<dbReference type="Pfam" id="PF13401">
    <property type="entry name" value="AAA_22"/>
    <property type="match status" value="1"/>
</dbReference>
<dbReference type="AlphaFoldDB" id="A0A9D9DQD4"/>
<reference evidence="2" key="1">
    <citation type="submission" date="2020-10" db="EMBL/GenBank/DDBJ databases">
        <authorList>
            <person name="Gilroy R."/>
        </authorList>
    </citation>
    <scope>NUCLEOTIDE SEQUENCE</scope>
    <source>
        <strain evidence="2">10192</strain>
    </source>
</reference>